<evidence type="ECO:0000256" key="5">
    <source>
        <dbReference type="PIRSR" id="PIRSR604294-1"/>
    </source>
</evidence>
<feature type="binding site" evidence="5">
    <location>
        <position position="563"/>
    </location>
    <ligand>
        <name>Fe cation</name>
        <dbReference type="ChEBI" id="CHEBI:24875"/>
        <note>catalytic</note>
    </ligand>
</feature>
<comment type="cofactor">
    <cofactor evidence="5">
        <name>Fe(2+)</name>
        <dbReference type="ChEBI" id="CHEBI:29033"/>
    </cofactor>
    <text evidence="5">Binds 1 Fe(2+) ion per subunit.</text>
</comment>
<keyword evidence="6" id="KW-0732">Signal</keyword>
<proteinExistence type="inferred from homology"/>
<evidence type="ECO:0000256" key="6">
    <source>
        <dbReference type="SAM" id="SignalP"/>
    </source>
</evidence>
<keyword evidence="8" id="KW-1185">Reference proteome</keyword>
<evidence type="ECO:0000256" key="1">
    <source>
        <dbReference type="ARBA" id="ARBA00006787"/>
    </source>
</evidence>
<evidence type="ECO:0000256" key="3">
    <source>
        <dbReference type="ARBA" id="ARBA00023002"/>
    </source>
</evidence>
<feature type="chain" id="PRO_5019019374" description="Dioxygenase" evidence="6">
    <location>
        <begin position="26"/>
        <end position="575"/>
    </location>
</feature>
<name>A0A448ZQF5_9STRA</name>
<dbReference type="InterPro" id="IPR004294">
    <property type="entry name" value="Carotenoid_Oase"/>
</dbReference>
<dbReference type="GO" id="GO:0010436">
    <property type="term" value="F:carotenoid dioxygenase activity"/>
    <property type="evidence" value="ECO:0007669"/>
    <property type="project" value="TreeGrafter"/>
</dbReference>
<dbReference type="Proteomes" id="UP000291116">
    <property type="component" value="Unassembled WGS sequence"/>
</dbReference>
<accession>A0A448ZQF5</accession>
<feature type="binding site" evidence="5">
    <location>
        <position position="288"/>
    </location>
    <ligand>
        <name>Fe cation</name>
        <dbReference type="ChEBI" id="CHEBI:24875"/>
        <note>catalytic</note>
    </ligand>
</feature>
<evidence type="ECO:0008006" key="9">
    <source>
        <dbReference type="Google" id="ProtNLM"/>
    </source>
</evidence>
<dbReference type="GO" id="GO:0016121">
    <property type="term" value="P:carotene catabolic process"/>
    <property type="evidence" value="ECO:0007669"/>
    <property type="project" value="TreeGrafter"/>
</dbReference>
<gene>
    <name evidence="7" type="ORF">PSNMU_V1.4_AUG-EV-PASAV3_0113450</name>
</gene>
<feature type="signal peptide" evidence="6">
    <location>
        <begin position="1"/>
        <end position="25"/>
    </location>
</feature>
<dbReference type="EMBL" id="CAACVS010000636">
    <property type="protein sequence ID" value="VEU44258.1"/>
    <property type="molecule type" value="Genomic_DNA"/>
</dbReference>
<evidence type="ECO:0000313" key="8">
    <source>
        <dbReference type="Proteomes" id="UP000291116"/>
    </source>
</evidence>
<dbReference type="OrthoDB" id="407010at2759"/>
<feature type="binding site" evidence="5">
    <location>
        <position position="355"/>
    </location>
    <ligand>
        <name>Fe cation</name>
        <dbReference type="ChEBI" id="CHEBI:24875"/>
        <note>catalytic</note>
    </ligand>
</feature>
<dbReference type="Pfam" id="PF03055">
    <property type="entry name" value="RPE65"/>
    <property type="match status" value="1"/>
</dbReference>
<dbReference type="GO" id="GO:0046872">
    <property type="term" value="F:metal ion binding"/>
    <property type="evidence" value="ECO:0007669"/>
    <property type="project" value="UniProtKB-KW"/>
</dbReference>
<dbReference type="PANTHER" id="PTHR10543">
    <property type="entry name" value="BETA-CAROTENE DIOXYGENASE"/>
    <property type="match status" value="1"/>
</dbReference>
<dbReference type="PANTHER" id="PTHR10543:SF24">
    <property type="entry name" value="CAROTENOID ISOMEROOXYGENASE"/>
    <property type="match status" value="1"/>
</dbReference>
<feature type="binding site" evidence="5">
    <location>
        <position position="235"/>
    </location>
    <ligand>
        <name>Fe cation</name>
        <dbReference type="ChEBI" id="CHEBI:24875"/>
        <note>catalytic</note>
    </ligand>
</feature>
<reference evidence="7 8" key="1">
    <citation type="submission" date="2019-01" db="EMBL/GenBank/DDBJ databases">
        <authorList>
            <person name="Ferrante I. M."/>
        </authorList>
    </citation>
    <scope>NUCLEOTIDE SEQUENCE [LARGE SCALE GENOMIC DNA]</scope>
    <source>
        <strain evidence="7 8">B856</strain>
    </source>
</reference>
<comment type="similarity">
    <text evidence="1">Belongs to the carotenoid oxygenase family.</text>
</comment>
<organism evidence="7 8">
    <name type="scientific">Pseudo-nitzschia multistriata</name>
    <dbReference type="NCBI Taxonomy" id="183589"/>
    <lineage>
        <taxon>Eukaryota</taxon>
        <taxon>Sar</taxon>
        <taxon>Stramenopiles</taxon>
        <taxon>Ochrophyta</taxon>
        <taxon>Bacillariophyta</taxon>
        <taxon>Bacillariophyceae</taxon>
        <taxon>Bacillariophycidae</taxon>
        <taxon>Bacillariales</taxon>
        <taxon>Bacillariaceae</taxon>
        <taxon>Pseudo-nitzschia</taxon>
    </lineage>
</organism>
<dbReference type="AlphaFoldDB" id="A0A448ZQF5"/>
<evidence type="ECO:0000256" key="4">
    <source>
        <dbReference type="ARBA" id="ARBA00023004"/>
    </source>
</evidence>
<keyword evidence="4 5" id="KW-0408">Iron</keyword>
<evidence type="ECO:0000313" key="7">
    <source>
        <dbReference type="EMBL" id="VEU44258.1"/>
    </source>
</evidence>
<evidence type="ECO:0000256" key="2">
    <source>
        <dbReference type="ARBA" id="ARBA00022723"/>
    </source>
</evidence>
<keyword evidence="2 5" id="KW-0479">Metal-binding</keyword>
<keyword evidence="3" id="KW-0560">Oxidoreductase</keyword>
<sequence>MKTPRSLLAALFATVHLQLPPPCHSFSAKLTTNPKAAPGTNNVNFEDWITDAPEEVREWKDLTVRGDIPDYVRGTWIRNGGGIWSGGDNGDGGESFSHIFDGFAKVSAYRFGNGRLRHQARFLEGKWYKKFQSDGSLPPSIGTGPILDASGTPKVGAARTVGAILNVATAFDNAPVNIWDFDPLSRTAGPKRVEALTDAPPRVNLDYDTMDTLSSSTINPLAKGIRGFELLITAHPLYSLESDDTYNIAVEIGLGLPNARVNLIKETPLGDRSVVGSFATDDGIPYFHSFGLSRNYAVVVVQPLRIDPGNLSGLLEKGFMRSMKSVEKTRVVVLDLKTGECVLDQSVPEPLYFYHAVSTAEVDHGRSLSLRLCAYKSSDQLTGENQFMRLERCRRGKEWRNKLDKGGRFCDVVCDLEKGTFSLRWDDRIRQGFELPVTRYSRAHGGSVEERREAADAPIDGHPRYVYSFGAFALGAEEYDAWGLFKFDTERREVAASYRCDSVYVSEPVFVPDPSGSGEDDGVLLTQAYFGAERETRLLVLDARTMEVVAEAGTGMRTPMDFHGGWIPEGGGGRP</sequence>
<protein>
    <recommendedName>
        <fullName evidence="9">Dioxygenase</fullName>
    </recommendedName>
</protein>